<dbReference type="GO" id="GO:0004768">
    <property type="term" value="F:stearoyl-CoA 9-desaturase activity"/>
    <property type="evidence" value="ECO:0000318"/>
    <property type="project" value="GO_Central"/>
</dbReference>
<keyword evidence="10 11" id="KW-0275">Fatty acid biosynthesis</keyword>
<evidence type="ECO:0000256" key="2">
    <source>
        <dbReference type="ARBA" id="ARBA00009295"/>
    </source>
</evidence>
<feature type="compositionally biased region" description="Polar residues" evidence="12">
    <location>
        <begin position="515"/>
        <end position="527"/>
    </location>
</feature>
<sequence>MAAATTQRTTSTGGYENYRRLIAEEEEEEGEYTPRCCCCDSMDYVRYFGIVATVLSLAALRMRMIEAIEDSLIMVDFTTLLTDYMIWHLAALLLCTLSMGCVAVAFKNKLGKWLYGPILMHIVIFIINLYIGFTTVFFQTAGDKLARKAFKHRLDDLAFDHPHATYEELHAYLLSRIVYEVGLSGAITFAQVPLHMVCVVVCWRLRSHLEGQWYLQKQRNDREAKRKADKAKVQGASLSHGEAEGLLSREEEEIEMMEEEAKKSDYKMEIIWRNVAFFAFLHLGAIYGLILALTSASWKSAAWVMVVTLYSGNCVTAGAHRLWTHKAYKHDVIDWARDHRTHHKWTDSDAHPHNSKRGFFFSHIGWLMVKKHPKVIEMGRKIDLTDLKSDPVLAFQRRYYYFLCFLSILFTVLVPVYFWNESLLINSAAHKFGSKAFDKGISATDSFFWAIRTNGEAWHNYHHALPQDYRASKYAWSANMSAAMIDFFAYMGWVWDRKTMSTEAYKSSPIPPPRQSLTRSPLTSRAPLTSREPLRRSRAMPNTRTDGAMSAGALENYRRMLAEEEDDDGEYVPRCCCCDSMTYVRVFGIFSTLLALYGTRARMAKAVEEALLISDFWKLFLDHLVTQAIILSFCTVSMVLAAIAFKFKRGKLLYAPILLHGVVVCCLLYSAIELILFHSLSNTLAKMIFKSKLDDLAVDHPDRSYEELHAYLMQVIGREVATAGIITAFTIPFHLTFIVVCWRLRSHLEQQRYLGNQREARETKRIAEKAKKC</sequence>
<feature type="transmembrane region" description="Helical" evidence="13">
    <location>
        <begin position="181"/>
        <end position="203"/>
    </location>
</feature>
<keyword evidence="4 11" id="KW-0812">Transmembrane</keyword>
<evidence type="ECO:0000256" key="13">
    <source>
        <dbReference type="SAM" id="Phobius"/>
    </source>
</evidence>
<keyword evidence="6 13" id="KW-1133">Transmembrane helix</keyword>
<feature type="transmembrane region" description="Helical" evidence="13">
    <location>
        <begin position="300"/>
        <end position="319"/>
    </location>
</feature>
<feature type="region of interest" description="Disordered" evidence="12">
    <location>
        <begin position="225"/>
        <end position="244"/>
    </location>
</feature>
<keyword evidence="7 11" id="KW-0560">Oxidoreductase</keyword>
<evidence type="ECO:0000256" key="4">
    <source>
        <dbReference type="ARBA" id="ARBA00022692"/>
    </source>
</evidence>
<evidence type="ECO:0000313" key="14">
    <source>
        <dbReference type="EnsemblMetazoa" id="PPA43384.1"/>
    </source>
</evidence>
<feature type="transmembrane region" description="Helical" evidence="13">
    <location>
        <begin position="399"/>
        <end position="419"/>
    </location>
</feature>
<keyword evidence="9 13" id="KW-0472">Membrane</keyword>
<dbReference type="CDD" id="cd03505">
    <property type="entry name" value="Delta9-FADS-like"/>
    <property type="match status" value="1"/>
</dbReference>
<feature type="transmembrane region" description="Helical" evidence="13">
    <location>
        <begin position="474"/>
        <end position="495"/>
    </location>
</feature>
<evidence type="ECO:0000256" key="1">
    <source>
        <dbReference type="ARBA" id="ARBA00004141"/>
    </source>
</evidence>
<dbReference type="EnsemblMetazoa" id="PPA43384.1">
    <property type="protein sequence ID" value="PPA43384.1"/>
    <property type="gene ID" value="WBGene00281753"/>
</dbReference>
<feature type="transmembrane region" description="Helical" evidence="13">
    <location>
        <begin position="84"/>
        <end position="106"/>
    </location>
</feature>
<dbReference type="OrthoDB" id="10260134at2759"/>
<feature type="transmembrane region" description="Helical" evidence="13">
    <location>
        <begin position="271"/>
        <end position="294"/>
    </location>
</feature>
<proteinExistence type="inferred from homology"/>
<dbReference type="AlphaFoldDB" id="A0A2A6BUS7"/>
<evidence type="ECO:0000256" key="5">
    <source>
        <dbReference type="ARBA" id="ARBA00022832"/>
    </source>
</evidence>
<evidence type="ECO:0000256" key="12">
    <source>
        <dbReference type="SAM" id="MobiDB-lite"/>
    </source>
</evidence>
<evidence type="ECO:0000256" key="3">
    <source>
        <dbReference type="ARBA" id="ARBA00022516"/>
    </source>
</evidence>
<feature type="transmembrane region" description="Helical" evidence="13">
    <location>
        <begin position="720"/>
        <end position="742"/>
    </location>
</feature>
<evidence type="ECO:0000256" key="8">
    <source>
        <dbReference type="ARBA" id="ARBA00023098"/>
    </source>
</evidence>
<feature type="transmembrane region" description="Helical" evidence="13">
    <location>
        <begin position="118"/>
        <end position="138"/>
    </location>
</feature>
<feature type="region of interest" description="Disordered" evidence="12">
    <location>
        <begin position="504"/>
        <end position="542"/>
    </location>
</feature>
<evidence type="ECO:0000256" key="6">
    <source>
        <dbReference type="ARBA" id="ARBA00022989"/>
    </source>
</evidence>
<keyword evidence="5" id="KW-0276">Fatty acid metabolism</keyword>
<comment type="subcellular location">
    <subcellularLocation>
        <location evidence="1">Membrane</location>
        <topology evidence="1">Multi-pass membrane protein</topology>
    </subcellularLocation>
</comment>
<dbReference type="PANTHER" id="PTHR11351:SF31">
    <property type="entry name" value="DESATURASE 1, ISOFORM A-RELATED"/>
    <property type="match status" value="1"/>
</dbReference>
<evidence type="ECO:0000256" key="7">
    <source>
        <dbReference type="ARBA" id="ARBA00023002"/>
    </source>
</evidence>
<accession>A0A2A6BUS7</accession>
<gene>
    <name evidence="14" type="primary">WBGene00281753</name>
</gene>
<evidence type="ECO:0000256" key="9">
    <source>
        <dbReference type="ARBA" id="ARBA00023136"/>
    </source>
</evidence>
<feature type="transmembrane region" description="Helical" evidence="13">
    <location>
        <begin position="624"/>
        <end position="645"/>
    </location>
</feature>
<accession>A0A8R1Z4I6</accession>
<evidence type="ECO:0000256" key="11">
    <source>
        <dbReference type="RuleBase" id="RU000581"/>
    </source>
</evidence>
<comment type="cofactor">
    <cofactor evidence="11">
        <name>Fe(2+)</name>
        <dbReference type="ChEBI" id="CHEBI:29033"/>
    </cofactor>
</comment>
<name>A0A2A6BUS7_PRIPA</name>
<comment type="domain">
    <text evidence="11">The histidine box domains are involved in binding the catalytic metal ions.</text>
</comment>
<keyword evidence="8" id="KW-0443">Lipid metabolism</keyword>
<organism evidence="14 15">
    <name type="scientific">Pristionchus pacificus</name>
    <name type="common">Parasitic nematode worm</name>
    <dbReference type="NCBI Taxonomy" id="54126"/>
    <lineage>
        <taxon>Eukaryota</taxon>
        <taxon>Metazoa</taxon>
        <taxon>Ecdysozoa</taxon>
        <taxon>Nematoda</taxon>
        <taxon>Chromadorea</taxon>
        <taxon>Rhabditida</taxon>
        <taxon>Rhabditina</taxon>
        <taxon>Diplogasteromorpha</taxon>
        <taxon>Diplogasteroidea</taxon>
        <taxon>Neodiplogasteridae</taxon>
        <taxon>Pristionchus</taxon>
    </lineage>
</organism>
<evidence type="ECO:0000256" key="10">
    <source>
        <dbReference type="ARBA" id="ARBA00023160"/>
    </source>
</evidence>
<dbReference type="PRINTS" id="PR00075">
    <property type="entry name" value="FACDDSATRASE"/>
</dbReference>
<keyword evidence="3 11" id="KW-0444">Lipid biosynthesis</keyword>
<feature type="transmembrane region" description="Helical" evidence="13">
    <location>
        <begin position="44"/>
        <end position="64"/>
    </location>
</feature>
<dbReference type="InterPro" id="IPR015876">
    <property type="entry name" value="Acyl-CoA_DS"/>
</dbReference>
<comment type="similarity">
    <text evidence="2 11">Belongs to the fatty acid desaturase type 1 family.</text>
</comment>
<keyword evidence="15" id="KW-1185">Reference proteome</keyword>
<protein>
    <submittedName>
        <fullName evidence="14">Uncharacterized protein</fullName>
    </submittedName>
</protein>
<dbReference type="GO" id="GO:0005506">
    <property type="term" value="F:iron ion binding"/>
    <property type="evidence" value="ECO:0000318"/>
    <property type="project" value="GO_Central"/>
</dbReference>
<feature type="transmembrane region" description="Helical" evidence="13">
    <location>
        <begin position="652"/>
        <end position="672"/>
    </location>
</feature>
<feature type="transmembrane region" description="Helical" evidence="13">
    <location>
        <begin position="583"/>
        <end position="604"/>
    </location>
</feature>
<reference evidence="14" key="2">
    <citation type="submission" date="2022-06" db="UniProtKB">
        <authorList>
            <consortium name="EnsemblMetazoa"/>
        </authorList>
    </citation>
    <scope>IDENTIFICATION</scope>
    <source>
        <strain evidence="14">PS312</strain>
    </source>
</reference>
<evidence type="ECO:0000313" key="15">
    <source>
        <dbReference type="Proteomes" id="UP000005239"/>
    </source>
</evidence>
<dbReference type="GO" id="GO:0005789">
    <property type="term" value="C:endoplasmic reticulum membrane"/>
    <property type="evidence" value="ECO:0000318"/>
    <property type="project" value="GO_Central"/>
</dbReference>
<reference evidence="15" key="1">
    <citation type="journal article" date="2008" name="Nat. Genet.">
        <title>The Pristionchus pacificus genome provides a unique perspective on nematode lifestyle and parasitism.</title>
        <authorList>
            <person name="Dieterich C."/>
            <person name="Clifton S.W."/>
            <person name="Schuster L.N."/>
            <person name="Chinwalla A."/>
            <person name="Delehaunty K."/>
            <person name="Dinkelacker I."/>
            <person name="Fulton L."/>
            <person name="Fulton R."/>
            <person name="Godfrey J."/>
            <person name="Minx P."/>
            <person name="Mitreva M."/>
            <person name="Roeseler W."/>
            <person name="Tian H."/>
            <person name="Witte H."/>
            <person name="Yang S.P."/>
            <person name="Wilson R.K."/>
            <person name="Sommer R.J."/>
        </authorList>
    </citation>
    <scope>NUCLEOTIDE SEQUENCE [LARGE SCALE GENOMIC DNA]</scope>
    <source>
        <strain evidence="15">PS312</strain>
    </source>
</reference>
<dbReference type="PANTHER" id="PTHR11351">
    <property type="entry name" value="ACYL-COA DESATURASE"/>
    <property type="match status" value="1"/>
</dbReference>
<dbReference type="Proteomes" id="UP000005239">
    <property type="component" value="Unassembled WGS sequence"/>
</dbReference>
<dbReference type="GO" id="GO:0006636">
    <property type="term" value="P:unsaturated fatty acid biosynthetic process"/>
    <property type="evidence" value="ECO:0000318"/>
    <property type="project" value="GO_Central"/>
</dbReference>